<protein>
    <submittedName>
        <fullName evidence="1">Uncharacterized protein</fullName>
    </submittedName>
</protein>
<sequence>MAQDISPKGNHLPSLEQLSALAKGRVPQNTVMHTEKWCTKGGEHVNFCFPISDTPDGIIFKKGQQKNDQED</sequence>
<proteinExistence type="predicted"/>
<comment type="caution">
    <text evidence="1">The sequence shown here is derived from an EMBL/GenBank/DDBJ whole genome shotgun (WGS) entry which is preliminary data.</text>
</comment>
<keyword evidence="2" id="KW-1185">Reference proteome</keyword>
<dbReference type="EMBL" id="BEXD01000650">
    <property type="protein sequence ID" value="GBB89147.1"/>
    <property type="molecule type" value="Genomic_DNA"/>
</dbReference>
<evidence type="ECO:0000313" key="2">
    <source>
        <dbReference type="Proteomes" id="UP000247702"/>
    </source>
</evidence>
<dbReference type="AlphaFoldDB" id="A0A2Z6QG79"/>
<name>A0A2Z6QG79_9GLOM</name>
<gene>
    <name evidence="1" type="ORF">RclHR1_15830003</name>
</gene>
<organism evidence="1 2">
    <name type="scientific">Rhizophagus clarus</name>
    <dbReference type="NCBI Taxonomy" id="94130"/>
    <lineage>
        <taxon>Eukaryota</taxon>
        <taxon>Fungi</taxon>
        <taxon>Fungi incertae sedis</taxon>
        <taxon>Mucoromycota</taxon>
        <taxon>Glomeromycotina</taxon>
        <taxon>Glomeromycetes</taxon>
        <taxon>Glomerales</taxon>
        <taxon>Glomeraceae</taxon>
        <taxon>Rhizophagus</taxon>
    </lineage>
</organism>
<dbReference type="Proteomes" id="UP000247702">
    <property type="component" value="Unassembled WGS sequence"/>
</dbReference>
<evidence type="ECO:0000313" key="1">
    <source>
        <dbReference type="EMBL" id="GBB89147.1"/>
    </source>
</evidence>
<accession>A0A2Z6QG79</accession>
<reference evidence="1 2" key="1">
    <citation type="submission" date="2017-11" db="EMBL/GenBank/DDBJ databases">
        <title>The genome of Rhizophagus clarus HR1 reveals common genetic basis of auxotrophy among arbuscular mycorrhizal fungi.</title>
        <authorList>
            <person name="Kobayashi Y."/>
        </authorList>
    </citation>
    <scope>NUCLEOTIDE SEQUENCE [LARGE SCALE GENOMIC DNA]</scope>
    <source>
        <strain evidence="1 2">HR1</strain>
    </source>
</reference>